<evidence type="ECO:0000313" key="2">
    <source>
        <dbReference type="EMBL" id="KAG2598788.1"/>
    </source>
</evidence>
<name>A0A8T0SNY6_PANVG</name>
<proteinExistence type="predicted"/>
<gene>
    <name evidence="2" type="ORF">PVAP13_5KG395700</name>
</gene>
<dbReference type="EMBL" id="CM029045">
    <property type="protein sequence ID" value="KAG2598788.1"/>
    <property type="molecule type" value="Genomic_DNA"/>
</dbReference>
<accession>A0A8T0SNY6</accession>
<dbReference type="PANTHER" id="PTHR36483">
    <property type="entry name" value="OS02G0130700 PROTEIN"/>
    <property type="match status" value="1"/>
</dbReference>
<comment type="caution">
    <text evidence="2">The sequence shown here is derived from an EMBL/GenBank/DDBJ whole genome shotgun (WGS) entry which is preliminary data.</text>
</comment>
<keyword evidence="3" id="KW-1185">Reference proteome</keyword>
<evidence type="ECO:0000313" key="3">
    <source>
        <dbReference type="Proteomes" id="UP000823388"/>
    </source>
</evidence>
<dbReference type="AlphaFoldDB" id="A0A8T0SNY6"/>
<feature type="region of interest" description="Disordered" evidence="1">
    <location>
        <begin position="1"/>
        <end position="40"/>
    </location>
</feature>
<sequence length="204" mass="21774">MSCRLPPRLITRHRPPPPARPRITSALSQTETARSRPGLARAQCWQEPLPRSAEINNPSCPRPARREVSTSAGGATRLQPMGFRGGTAALLAAAVAVAVPSSPAGGWTAEEEDRGGRPSCFHACFDQCMPRDKFWFCQLSCYHRCAGAGYRVLVPVVPGRHPGCEQSCALSLCGQLRPGSKVMAACRDTCRKSYAVAACRGGGA</sequence>
<reference evidence="2" key="1">
    <citation type="submission" date="2020-05" db="EMBL/GenBank/DDBJ databases">
        <title>WGS assembly of Panicum virgatum.</title>
        <authorList>
            <person name="Lovell J.T."/>
            <person name="Jenkins J."/>
            <person name="Shu S."/>
            <person name="Juenger T.E."/>
            <person name="Schmutz J."/>
        </authorList>
    </citation>
    <scope>NUCLEOTIDE SEQUENCE</scope>
    <source>
        <strain evidence="2">AP13</strain>
    </source>
</reference>
<protein>
    <submittedName>
        <fullName evidence="2">Uncharacterized protein</fullName>
    </submittedName>
</protein>
<dbReference type="Proteomes" id="UP000823388">
    <property type="component" value="Chromosome 5K"/>
</dbReference>
<feature type="region of interest" description="Disordered" evidence="1">
    <location>
        <begin position="53"/>
        <end position="79"/>
    </location>
</feature>
<organism evidence="2 3">
    <name type="scientific">Panicum virgatum</name>
    <name type="common">Blackwell switchgrass</name>
    <dbReference type="NCBI Taxonomy" id="38727"/>
    <lineage>
        <taxon>Eukaryota</taxon>
        <taxon>Viridiplantae</taxon>
        <taxon>Streptophyta</taxon>
        <taxon>Embryophyta</taxon>
        <taxon>Tracheophyta</taxon>
        <taxon>Spermatophyta</taxon>
        <taxon>Magnoliopsida</taxon>
        <taxon>Liliopsida</taxon>
        <taxon>Poales</taxon>
        <taxon>Poaceae</taxon>
        <taxon>PACMAD clade</taxon>
        <taxon>Panicoideae</taxon>
        <taxon>Panicodae</taxon>
        <taxon>Paniceae</taxon>
        <taxon>Panicinae</taxon>
        <taxon>Panicum</taxon>
        <taxon>Panicum sect. Hiantes</taxon>
    </lineage>
</organism>
<dbReference type="PANTHER" id="PTHR36483:SF10">
    <property type="entry name" value="OS01G0595001 PROTEIN"/>
    <property type="match status" value="1"/>
</dbReference>
<evidence type="ECO:0000256" key="1">
    <source>
        <dbReference type="SAM" id="MobiDB-lite"/>
    </source>
</evidence>